<dbReference type="InterPro" id="IPR042087">
    <property type="entry name" value="DNA_pol_B_thumb"/>
</dbReference>
<evidence type="ECO:0000256" key="15">
    <source>
        <dbReference type="ARBA" id="ARBA00023242"/>
    </source>
</evidence>
<comment type="catalytic activity">
    <reaction evidence="16">
        <text>DNA(n) + a 2'-deoxyribonucleoside 5'-triphosphate = DNA(n+1) + diphosphate</text>
        <dbReference type="Rhea" id="RHEA:22508"/>
        <dbReference type="Rhea" id="RHEA-COMP:17339"/>
        <dbReference type="Rhea" id="RHEA-COMP:17340"/>
        <dbReference type="ChEBI" id="CHEBI:33019"/>
        <dbReference type="ChEBI" id="CHEBI:61560"/>
        <dbReference type="ChEBI" id="CHEBI:173112"/>
        <dbReference type="EC" id="2.7.7.7"/>
    </reaction>
</comment>
<evidence type="ECO:0000256" key="4">
    <source>
        <dbReference type="ARBA" id="ARBA00022485"/>
    </source>
</evidence>
<proteinExistence type="inferred from homology"/>
<dbReference type="FunFam" id="1.10.132.60:FF:000002">
    <property type="entry name" value="DNA polymerase epsilon catalytic subunit"/>
    <property type="match status" value="1"/>
</dbReference>
<dbReference type="InterPro" id="IPR036397">
    <property type="entry name" value="RNaseH_sf"/>
</dbReference>
<dbReference type="Gene3D" id="3.90.1600.10">
    <property type="entry name" value="Palm domain of DNA polymerase"/>
    <property type="match status" value="1"/>
</dbReference>
<dbReference type="ExpressionAtlas" id="A0A2K3NMY5">
    <property type="expression patterns" value="baseline"/>
</dbReference>
<protein>
    <recommendedName>
        <fullName evidence="16">DNA polymerase epsilon catalytic subunit</fullName>
        <ecNumber evidence="16">2.7.7.7</ecNumber>
    </recommendedName>
</protein>
<evidence type="ECO:0000256" key="3">
    <source>
        <dbReference type="ARBA" id="ARBA00005755"/>
    </source>
</evidence>
<reference evidence="20 21" key="1">
    <citation type="journal article" date="2014" name="Am. J. Bot.">
        <title>Genome assembly and annotation for red clover (Trifolium pratense; Fabaceae).</title>
        <authorList>
            <person name="Istvanek J."/>
            <person name="Jaros M."/>
            <person name="Krenek A."/>
            <person name="Repkova J."/>
        </authorList>
    </citation>
    <scope>NUCLEOTIDE SEQUENCE [LARGE SCALE GENOMIC DNA]</scope>
    <source>
        <strain evidence="21">cv. Tatra</strain>
        <tissue evidence="20">Young leaves</tissue>
    </source>
</reference>
<feature type="non-terminal residue" evidence="20">
    <location>
        <position position="1"/>
    </location>
</feature>
<dbReference type="SUPFAM" id="SSF53098">
    <property type="entry name" value="Ribonuclease H-like"/>
    <property type="match status" value="1"/>
</dbReference>
<dbReference type="GO" id="GO:0003887">
    <property type="term" value="F:DNA-directed DNA polymerase activity"/>
    <property type="evidence" value="ECO:0007669"/>
    <property type="project" value="UniProtKB-KW"/>
</dbReference>
<reference evidence="20 21" key="2">
    <citation type="journal article" date="2017" name="Front. Plant Sci.">
        <title>Gene Classification and Mining of Molecular Markers Useful in Red Clover (Trifolium pratense) Breeding.</title>
        <authorList>
            <person name="Istvanek J."/>
            <person name="Dluhosova J."/>
            <person name="Dluhos P."/>
            <person name="Patkova L."/>
            <person name="Nedelnik J."/>
            <person name="Repkova J."/>
        </authorList>
    </citation>
    <scope>NUCLEOTIDE SEQUENCE [LARGE SCALE GENOMIC DNA]</scope>
    <source>
        <strain evidence="21">cv. Tatra</strain>
        <tissue evidence="20">Young leaves</tissue>
    </source>
</reference>
<feature type="compositionally biased region" description="Polar residues" evidence="17">
    <location>
        <begin position="853"/>
        <end position="866"/>
    </location>
</feature>
<keyword evidence="14 16" id="KW-0238">DNA-binding</keyword>
<evidence type="ECO:0000256" key="10">
    <source>
        <dbReference type="ARBA" id="ARBA00022833"/>
    </source>
</evidence>
<dbReference type="SUPFAM" id="SSF56672">
    <property type="entry name" value="DNA/RNA polymerases"/>
    <property type="match status" value="1"/>
</dbReference>
<dbReference type="GO" id="GO:0045004">
    <property type="term" value="P:DNA replication proofreading"/>
    <property type="evidence" value="ECO:0007669"/>
    <property type="project" value="TreeGrafter"/>
</dbReference>
<dbReference type="EC" id="2.7.7.7" evidence="16"/>
<keyword evidence="7 16" id="KW-0235">DNA replication</keyword>
<evidence type="ECO:0000256" key="16">
    <source>
        <dbReference type="RuleBase" id="RU365029"/>
    </source>
</evidence>
<keyword evidence="11 16" id="KW-0239">DNA-directed DNA polymerase</keyword>
<evidence type="ECO:0000256" key="1">
    <source>
        <dbReference type="ARBA" id="ARBA00001966"/>
    </source>
</evidence>
<dbReference type="GO" id="GO:0008622">
    <property type="term" value="C:epsilon DNA polymerase complex"/>
    <property type="evidence" value="ECO:0007669"/>
    <property type="project" value="InterPro"/>
</dbReference>
<dbReference type="PANTHER" id="PTHR10670">
    <property type="entry name" value="DNA POLYMERASE EPSILON CATALYTIC SUBUNIT A"/>
    <property type="match status" value="1"/>
</dbReference>
<evidence type="ECO:0000256" key="13">
    <source>
        <dbReference type="ARBA" id="ARBA00023014"/>
    </source>
</evidence>
<evidence type="ECO:0000259" key="19">
    <source>
        <dbReference type="Pfam" id="PF22634"/>
    </source>
</evidence>
<dbReference type="GO" id="GO:0006297">
    <property type="term" value="P:nucleotide-excision repair, DNA gap filling"/>
    <property type="evidence" value="ECO:0007669"/>
    <property type="project" value="TreeGrafter"/>
</dbReference>
<keyword evidence="13 16" id="KW-0411">Iron-sulfur</keyword>
<keyword evidence="6 16" id="KW-0548">Nucleotidyltransferase</keyword>
<gene>
    <name evidence="20" type="ORF">L195_g000825</name>
</gene>
<evidence type="ECO:0000256" key="11">
    <source>
        <dbReference type="ARBA" id="ARBA00022932"/>
    </source>
</evidence>
<dbReference type="InterPro" id="IPR013697">
    <property type="entry name" value="DNA_pol_e_suA_C"/>
</dbReference>
<dbReference type="Pfam" id="PF22634">
    <property type="entry name" value="POL2_thumb"/>
    <property type="match status" value="1"/>
</dbReference>
<dbReference type="InterPro" id="IPR012337">
    <property type="entry name" value="RNaseH-like_sf"/>
</dbReference>
<evidence type="ECO:0000313" key="21">
    <source>
        <dbReference type="Proteomes" id="UP000236291"/>
    </source>
</evidence>
<organism evidence="20 21">
    <name type="scientific">Trifolium pratense</name>
    <name type="common">Red clover</name>
    <dbReference type="NCBI Taxonomy" id="57577"/>
    <lineage>
        <taxon>Eukaryota</taxon>
        <taxon>Viridiplantae</taxon>
        <taxon>Streptophyta</taxon>
        <taxon>Embryophyta</taxon>
        <taxon>Tracheophyta</taxon>
        <taxon>Spermatophyta</taxon>
        <taxon>Magnoliopsida</taxon>
        <taxon>eudicotyledons</taxon>
        <taxon>Gunneridae</taxon>
        <taxon>Pentapetalae</taxon>
        <taxon>rosids</taxon>
        <taxon>fabids</taxon>
        <taxon>Fabales</taxon>
        <taxon>Fabaceae</taxon>
        <taxon>Papilionoideae</taxon>
        <taxon>50 kb inversion clade</taxon>
        <taxon>NPAAA clade</taxon>
        <taxon>Hologalegina</taxon>
        <taxon>IRL clade</taxon>
        <taxon>Trifolieae</taxon>
        <taxon>Trifolium</taxon>
    </lineage>
</organism>
<comment type="similarity">
    <text evidence="3 16">Belongs to the DNA polymerase type-B family.</text>
</comment>
<dbReference type="GO" id="GO:0006272">
    <property type="term" value="P:leading strand elongation"/>
    <property type="evidence" value="ECO:0007669"/>
    <property type="project" value="TreeGrafter"/>
</dbReference>
<evidence type="ECO:0000313" key="20">
    <source>
        <dbReference type="EMBL" id="PNY04404.1"/>
    </source>
</evidence>
<evidence type="ECO:0000256" key="6">
    <source>
        <dbReference type="ARBA" id="ARBA00022695"/>
    </source>
</evidence>
<dbReference type="GO" id="GO:0000278">
    <property type="term" value="P:mitotic cell cycle"/>
    <property type="evidence" value="ECO:0007669"/>
    <property type="project" value="TreeGrafter"/>
</dbReference>
<name>A0A2K3NMY5_TRIPR</name>
<dbReference type="CDD" id="cd05535">
    <property type="entry name" value="POLBc_epsilon"/>
    <property type="match status" value="1"/>
</dbReference>
<dbReference type="InterPro" id="IPR043502">
    <property type="entry name" value="DNA/RNA_pol_sf"/>
</dbReference>
<evidence type="ECO:0000256" key="12">
    <source>
        <dbReference type="ARBA" id="ARBA00023004"/>
    </source>
</evidence>
<dbReference type="InterPro" id="IPR023211">
    <property type="entry name" value="DNA_pol_palm_dom_sf"/>
</dbReference>
<evidence type="ECO:0000256" key="9">
    <source>
        <dbReference type="ARBA" id="ARBA00022771"/>
    </source>
</evidence>
<feature type="region of interest" description="Disordered" evidence="17">
    <location>
        <begin position="833"/>
        <end position="866"/>
    </location>
</feature>
<feature type="compositionally biased region" description="Basic and acidic residues" evidence="17">
    <location>
        <begin position="776"/>
        <end position="791"/>
    </location>
</feature>
<dbReference type="GO" id="GO:0051539">
    <property type="term" value="F:4 iron, 4 sulfur cluster binding"/>
    <property type="evidence" value="ECO:0007669"/>
    <property type="project" value="UniProtKB-KW"/>
</dbReference>
<keyword evidence="12 16" id="KW-0408">Iron</keyword>
<keyword evidence="10 16" id="KW-0862">Zinc</keyword>
<dbReference type="STRING" id="57577.A0A2K3NMY5"/>
<feature type="compositionally biased region" description="Basic and acidic residues" evidence="17">
    <location>
        <begin position="840"/>
        <end position="852"/>
    </location>
</feature>
<keyword evidence="8 16" id="KW-0479">Metal-binding</keyword>
<dbReference type="PANTHER" id="PTHR10670:SF0">
    <property type="entry name" value="DNA POLYMERASE EPSILON CATALYTIC SUBUNIT A"/>
    <property type="match status" value="1"/>
</dbReference>
<dbReference type="Gene3D" id="1.10.132.60">
    <property type="entry name" value="DNA polymerase family B, C-terminal domain"/>
    <property type="match status" value="1"/>
</dbReference>
<feature type="region of interest" description="Disordered" evidence="17">
    <location>
        <begin position="723"/>
        <end position="742"/>
    </location>
</feature>
<feature type="region of interest" description="Disordered" evidence="17">
    <location>
        <begin position="776"/>
        <end position="799"/>
    </location>
</feature>
<dbReference type="InterPro" id="IPR029703">
    <property type="entry name" value="POL2"/>
</dbReference>
<evidence type="ECO:0000256" key="7">
    <source>
        <dbReference type="ARBA" id="ARBA00022705"/>
    </source>
</evidence>
<evidence type="ECO:0000256" key="5">
    <source>
        <dbReference type="ARBA" id="ARBA00022679"/>
    </source>
</evidence>
<dbReference type="EMBL" id="ASHM01000308">
    <property type="protein sequence ID" value="PNY04404.1"/>
    <property type="molecule type" value="Genomic_DNA"/>
</dbReference>
<dbReference type="Pfam" id="PF08490">
    <property type="entry name" value="DUF1744"/>
    <property type="match status" value="1"/>
</dbReference>
<evidence type="ECO:0000259" key="18">
    <source>
        <dbReference type="Pfam" id="PF08490"/>
    </source>
</evidence>
<comment type="caution">
    <text evidence="20">The sequence shown here is derived from an EMBL/GenBank/DDBJ whole genome shotgun (WGS) entry which is preliminary data.</text>
</comment>
<feature type="domain" description="DNA polymerase epsilon ,catalytic subunit A thumb" evidence="19">
    <location>
        <begin position="513"/>
        <end position="688"/>
    </location>
</feature>
<dbReference type="GO" id="GO:0006287">
    <property type="term" value="P:base-excision repair, gap-filling"/>
    <property type="evidence" value="ECO:0007669"/>
    <property type="project" value="TreeGrafter"/>
</dbReference>
<keyword evidence="5 16" id="KW-0808">Transferase</keyword>
<dbReference type="Gene3D" id="3.30.420.10">
    <property type="entry name" value="Ribonuclease H-like superfamily/Ribonuclease H"/>
    <property type="match status" value="1"/>
</dbReference>
<dbReference type="FunFam" id="3.90.1600.10:FF:000006">
    <property type="entry name" value="DNA polymerase epsilon catalytic subunit"/>
    <property type="match status" value="1"/>
</dbReference>
<dbReference type="AlphaFoldDB" id="A0A2K3NMY5"/>
<dbReference type="GO" id="GO:0008310">
    <property type="term" value="F:single-stranded DNA 3'-5' DNA exonuclease activity"/>
    <property type="evidence" value="ECO:0007669"/>
    <property type="project" value="TreeGrafter"/>
</dbReference>
<evidence type="ECO:0000256" key="2">
    <source>
        <dbReference type="ARBA" id="ARBA00004123"/>
    </source>
</evidence>
<dbReference type="Proteomes" id="UP000236291">
    <property type="component" value="Unassembled WGS sequence"/>
</dbReference>
<evidence type="ECO:0000256" key="17">
    <source>
        <dbReference type="SAM" id="MobiDB-lite"/>
    </source>
</evidence>
<dbReference type="InterPro" id="IPR055191">
    <property type="entry name" value="POL2_thumb"/>
</dbReference>
<dbReference type="GO" id="GO:0003677">
    <property type="term" value="F:DNA binding"/>
    <property type="evidence" value="ECO:0007669"/>
    <property type="project" value="UniProtKB-KW"/>
</dbReference>
<evidence type="ECO:0000256" key="8">
    <source>
        <dbReference type="ARBA" id="ARBA00022723"/>
    </source>
</evidence>
<keyword evidence="9 16" id="KW-0863">Zinc-finger</keyword>
<keyword evidence="15 16" id="KW-0539">Nucleus</keyword>
<feature type="domain" description="DNA polymerase epsilon catalytic subunit A C-terminal" evidence="18">
    <location>
        <begin position="1048"/>
        <end position="1155"/>
    </location>
</feature>
<keyword evidence="4 16" id="KW-0004">4Fe-4S</keyword>
<comment type="subcellular location">
    <subcellularLocation>
        <location evidence="2 16">Nucleus</location>
    </subcellularLocation>
</comment>
<evidence type="ECO:0000256" key="14">
    <source>
        <dbReference type="ARBA" id="ARBA00023125"/>
    </source>
</evidence>
<dbReference type="FunFam" id="1.10.287.690:FF:000005">
    <property type="entry name" value="DNA polymerase epsilon catalytic subunit"/>
    <property type="match status" value="1"/>
</dbReference>
<accession>A0A2K3NMY5</accession>
<sequence>AVTKAKLGYDPEEVNPEDMVRFAKEKPQMMASYSVSDAVSTYYLYTTYVHPFIFSLATIIPMSPDEVLRKGSGTLCEMLLMVQSYKANVICPNKHQSDAEKFYKNHLLESETYIGGHVECLESGVFRSDIPCSFSLEPSAFEQLINNLDRDLQYAIRVEGKMDLDSVSNYDEVKNSIMEKPPSIVTDEICTACDFNRPGKTCLRKLEWVWRGSTFTAKKSDYYHLKKQIESEFVDGTNERSSKSFLDLPKVEQQTRLKDRLKKYCQKAYKRVLDKPVTELREAGICMRENPFYVDTVRSFRDRRYEYKGLNKVWKGKLSEAKASGNSMKIQEAQDMVVLYDSLQLAHKCILNSFYGYVMRKGARWYSMEMAGVVTYTGAKIIQNARLLVEKIGKPLELDTDGIWCALPGSFPENFTFKTIDSKRKLTISYPCVMLNVDVAINNTNDQYQTLTDPNRKTYTTHSECSIEFEVDGPYKAMIIPASKEEGILIKKRYAVFNDDGSLAELKGFEIKRRGELKLIKVFQAELFENFLHGSTLKECYSEVAYVANRWLDLLDNQGKDIADSELLDYISESSTMSKSLADYGQQKSCAVTTAKRLADFLGDTMVKDKGLRCQYIVASEPKGTPVSERAVPVAIFQTDAEVMKFYVRKWCKVSSDVGIRSIIDWSYYKQRLGSAIQKIITIPAAMQKVANPVPRVVHPDWLHKKVREKEDKFRQRKIDDTFKSMNKNESTKKHNDSNGMEDEIVNDMEDFGNRGRSSTSGPRPIIRHYKANHEQHSEKFNGQEDTEKHIGSSNIDQPLSVSQQDEICENVDRIVDYQGWLQIKKRKWKSMLGKRKKQRLENSKRSDHLNGSREQSNGKMNHGKTNVSSYFRRNEVVLTRCHWQIIQLVHSSQVGQFFAWVVVDGIMLKIPISVPRVFYLNSRSQNEEFSGKRVNKTLPHGRHSYNLYEVTINEEQYKEESKKLAALLADPDVEGIYETKVPLDFNAIVQLGCVCKVDKTAKKRSLQEPWNLSELHMKTTTECAYLEQSISFFYLYHRTLSIEPPLRNNINFKVEYVALVRDAETVMQSAINDHRSEHHGPMVAVIECPDVQLLKQGIRVLDDFPCLSIPSNARDSQYQILGWQQVAAKLGMQRCAASVQWLNERIALSRYAHVSTRILW</sequence>
<comment type="function">
    <text evidence="16">DNA polymerase II participates in chromosomal DNA replication.</text>
</comment>
<comment type="cofactor">
    <cofactor evidence="1 16">
        <name>[4Fe-4S] cluster</name>
        <dbReference type="ChEBI" id="CHEBI:49883"/>
    </cofactor>
</comment>
<dbReference type="GO" id="GO:0008270">
    <property type="term" value="F:zinc ion binding"/>
    <property type="evidence" value="ECO:0007669"/>
    <property type="project" value="UniProtKB-KW"/>
</dbReference>